<gene>
    <name evidence="10" type="ORF">HZU75_16555</name>
</gene>
<dbReference type="Gene3D" id="2.160.10.10">
    <property type="entry name" value="Hexapeptide repeat proteins"/>
    <property type="match status" value="1"/>
</dbReference>
<dbReference type="FunFam" id="2.160.10.10:FF:000015">
    <property type="entry name" value="Serine acetyltransferase, plasmid"/>
    <property type="match status" value="1"/>
</dbReference>
<keyword evidence="5" id="KW-0028">Amino-acid biosynthesis</keyword>
<comment type="similarity">
    <text evidence="2">Belongs to the transferase hexapeptide repeat family.</text>
</comment>
<protein>
    <recommendedName>
        <fullName evidence="4">Serine acetyltransferase</fullName>
        <ecNumber evidence="3">2.3.1.30</ecNumber>
    </recommendedName>
</protein>
<evidence type="ECO:0000256" key="5">
    <source>
        <dbReference type="ARBA" id="ARBA00022605"/>
    </source>
</evidence>
<dbReference type="UniPathway" id="UPA00136">
    <property type="reaction ID" value="UER00199"/>
</dbReference>
<keyword evidence="6 10" id="KW-0808">Transferase</keyword>
<evidence type="ECO:0000256" key="2">
    <source>
        <dbReference type="ARBA" id="ARBA00007274"/>
    </source>
</evidence>
<feature type="domain" description="Serine acetyltransferase N-terminal" evidence="9">
    <location>
        <begin position="125"/>
        <end position="180"/>
    </location>
</feature>
<evidence type="ECO:0000256" key="8">
    <source>
        <dbReference type="ARBA" id="ARBA00049486"/>
    </source>
</evidence>
<evidence type="ECO:0000256" key="1">
    <source>
        <dbReference type="ARBA" id="ARBA00004876"/>
    </source>
</evidence>
<dbReference type="InterPro" id="IPR001451">
    <property type="entry name" value="Hexapep"/>
</dbReference>
<reference evidence="10 11" key="1">
    <citation type="journal article" date="2016" name="Int. J. Syst. Evol. Microbiol.">
        <title>Chitinibacter fontanus sp. nov., isolated from a spring.</title>
        <authorList>
            <person name="Sheu S.Y."/>
            <person name="Li Y.S."/>
            <person name="Young C.C."/>
            <person name="Chen W.M."/>
        </authorList>
    </citation>
    <scope>NUCLEOTIDE SEQUENCE [LARGE SCALE GENOMIC DNA]</scope>
    <source>
        <strain evidence="10 11">STM-7</strain>
    </source>
</reference>
<dbReference type="Pfam" id="PF00132">
    <property type="entry name" value="Hexapep"/>
    <property type="match status" value="1"/>
</dbReference>
<dbReference type="Pfam" id="PF06426">
    <property type="entry name" value="SATase_N"/>
    <property type="match status" value="1"/>
</dbReference>
<dbReference type="GO" id="GO:0005737">
    <property type="term" value="C:cytoplasm"/>
    <property type="evidence" value="ECO:0007669"/>
    <property type="project" value="InterPro"/>
</dbReference>
<dbReference type="RefSeq" id="WP_180307073.1">
    <property type="nucleotide sequence ID" value="NZ_CP058952.1"/>
</dbReference>
<proteinExistence type="inferred from homology"/>
<dbReference type="Proteomes" id="UP000510822">
    <property type="component" value="Chromosome"/>
</dbReference>
<evidence type="ECO:0000313" key="11">
    <source>
        <dbReference type="Proteomes" id="UP000510822"/>
    </source>
</evidence>
<dbReference type="GO" id="GO:0006535">
    <property type="term" value="P:cysteine biosynthetic process from serine"/>
    <property type="evidence" value="ECO:0007669"/>
    <property type="project" value="InterPro"/>
</dbReference>
<dbReference type="InterPro" id="IPR053376">
    <property type="entry name" value="Serine_acetyltransferase"/>
</dbReference>
<dbReference type="NCBIfam" id="NF041874">
    <property type="entry name" value="EPS_EpsC"/>
    <property type="match status" value="1"/>
</dbReference>
<dbReference type="GO" id="GO:0009001">
    <property type="term" value="F:serine O-acetyltransferase activity"/>
    <property type="evidence" value="ECO:0007669"/>
    <property type="project" value="UniProtKB-EC"/>
</dbReference>
<keyword evidence="7" id="KW-0012">Acyltransferase</keyword>
<dbReference type="SUPFAM" id="SSF51161">
    <property type="entry name" value="Trimeric LpxA-like enzymes"/>
    <property type="match status" value="1"/>
</dbReference>
<sequence>MNAKLIIPDAFSTQNREAFLPNDDGNSDKHWGLAEVVSGLRQSREHTKKIRYQGRVRELPSREVMQQILDGLAAALFPTHYGRPDLNDESIDHFVGSTLHACLTQLAEQIRRSLLFSAERSKTFDHNLKQIADGITQSFASQLPDIRAFLVGDLYAAQQGDPAANSISEILLCYPGFRAILSYRLAHTLYLLGAPFLARIISNLAYATTGIDIHPGARIGSEFFIDHGSGVVIGETSIIGERVRIYQAVTLGSKSFPADENGHLIKGNARHPIVEDDVVIYAGATILGRITIGKGSVIGGNVWLTQSVPAHSHISQASNRNS</sequence>
<dbReference type="InterPro" id="IPR045304">
    <property type="entry name" value="LbH_SAT"/>
</dbReference>
<keyword evidence="11" id="KW-1185">Reference proteome</keyword>
<dbReference type="InterPro" id="IPR042122">
    <property type="entry name" value="Ser_AcTrfase_N_sf"/>
</dbReference>
<organism evidence="10 11">
    <name type="scientific">Chitinibacter fontanus</name>
    <dbReference type="NCBI Taxonomy" id="1737446"/>
    <lineage>
        <taxon>Bacteria</taxon>
        <taxon>Pseudomonadati</taxon>
        <taxon>Pseudomonadota</taxon>
        <taxon>Betaproteobacteria</taxon>
        <taxon>Neisseriales</taxon>
        <taxon>Chitinibacteraceae</taxon>
        <taxon>Chitinibacter</taxon>
    </lineage>
</organism>
<dbReference type="AlphaFoldDB" id="A0A7D5ZB83"/>
<evidence type="ECO:0000256" key="3">
    <source>
        <dbReference type="ARBA" id="ARBA00013266"/>
    </source>
</evidence>
<name>A0A7D5ZB83_9NEIS</name>
<accession>A0A7D5ZB83</accession>
<dbReference type="PANTHER" id="PTHR42811">
    <property type="entry name" value="SERINE ACETYLTRANSFERASE"/>
    <property type="match status" value="1"/>
</dbReference>
<dbReference type="EC" id="2.3.1.30" evidence="3"/>
<dbReference type="KEGG" id="cfon:HZU75_16555"/>
<dbReference type="CDD" id="cd03354">
    <property type="entry name" value="LbH_SAT"/>
    <property type="match status" value="1"/>
</dbReference>
<evidence type="ECO:0000256" key="4">
    <source>
        <dbReference type="ARBA" id="ARBA00018522"/>
    </source>
</evidence>
<comment type="catalytic activity">
    <reaction evidence="8">
        <text>L-serine + acetyl-CoA = O-acetyl-L-serine + CoA</text>
        <dbReference type="Rhea" id="RHEA:24560"/>
        <dbReference type="ChEBI" id="CHEBI:33384"/>
        <dbReference type="ChEBI" id="CHEBI:57287"/>
        <dbReference type="ChEBI" id="CHEBI:57288"/>
        <dbReference type="ChEBI" id="CHEBI:58340"/>
        <dbReference type="EC" id="2.3.1.30"/>
    </reaction>
</comment>
<dbReference type="Gene3D" id="1.10.3130.10">
    <property type="entry name" value="serine acetyltransferase, domain 1"/>
    <property type="match status" value="1"/>
</dbReference>
<dbReference type="InterPro" id="IPR011004">
    <property type="entry name" value="Trimer_LpxA-like_sf"/>
</dbReference>
<dbReference type="EMBL" id="CP058952">
    <property type="protein sequence ID" value="QLI83002.1"/>
    <property type="molecule type" value="Genomic_DNA"/>
</dbReference>
<evidence type="ECO:0000256" key="6">
    <source>
        <dbReference type="ARBA" id="ARBA00022679"/>
    </source>
</evidence>
<comment type="pathway">
    <text evidence="1">Amino-acid biosynthesis; L-cysteine biosynthesis; L-cysteine from L-serine: step 1/2.</text>
</comment>
<evidence type="ECO:0000313" key="10">
    <source>
        <dbReference type="EMBL" id="QLI83002.1"/>
    </source>
</evidence>
<evidence type="ECO:0000259" key="9">
    <source>
        <dbReference type="Pfam" id="PF06426"/>
    </source>
</evidence>
<evidence type="ECO:0000256" key="7">
    <source>
        <dbReference type="ARBA" id="ARBA00023315"/>
    </source>
</evidence>
<dbReference type="InterPro" id="IPR010493">
    <property type="entry name" value="Ser_AcTrfase_N"/>
</dbReference>